<evidence type="ECO:0000313" key="1">
    <source>
        <dbReference type="EMBL" id="KAB7649442.1"/>
    </source>
</evidence>
<dbReference type="PANTHER" id="PTHR34825:SF1">
    <property type="entry name" value="AAA-ATPASE-LIKE DOMAIN-CONTAINING PROTEIN"/>
    <property type="match status" value="1"/>
</dbReference>
<evidence type="ECO:0000313" key="2">
    <source>
        <dbReference type="Proteomes" id="UP000469462"/>
    </source>
</evidence>
<sequence>MQEAWLNGYWDQLAQFIRAFMNLSFKDNPSLERALLTGITRVSKESIFSDLNNPDVITVLSDEYQTAFGFTEAEVAEAMKEYGLNDLDDVKTWYDGFAFGSVKGIYNPWSVTNYLKKKRLAPYWANTSSNELAGRLVQTGNSDVKQAFESLLNGGSVTVSLCEEIVFQDIETSPAALWSLLLASGYLKVVRQADDDHYELALTNLEVLKTFDALIGRWFSSAQESNYPDFIEALLTGDVENMNFFLNQLTCSVFSFFDASGSEPERFYHGFVLGLLVSLRRRYVVTSNRERGLGRCDVMLEPLDKSKDLAFILEFKAKRPGTSGTLEDAVREAHEQKRYREELIGRGIEASQIRVFGFAFEGKRVLVG</sequence>
<comment type="caution">
    <text evidence="1">The sequence shown here is derived from an EMBL/GenBank/DDBJ whole genome shotgun (WGS) entry which is preliminary data.</text>
</comment>
<gene>
    <name evidence="1" type="ORF">GBM96_11395</name>
</gene>
<dbReference type="PANTHER" id="PTHR34825">
    <property type="entry name" value="CONSERVED PROTEIN, WITH A WEAK D-GALACTARATE DEHYDRATASE/ALTRONATE HYDROLASE DOMAIN"/>
    <property type="match status" value="1"/>
</dbReference>
<dbReference type="AlphaFoldDB" id="A0AAI9S995"/>
<name>A0AAI9S995_9BURK</name>
<reference evidence="1 2" key="1">
    <citation type="submission" date="2019-10" db="EMBL/GenBank/DDBJ databases">
        <title>Genome diversity of Sutterella seckii.</title>
        <authorList>
            <person name="Chaplin A.V."/>
            <person name="Sokolova S.R."/>
            <person name="Mosin K.A."/>
            <person name="Ivanova E.L."/>
            <person name="Kochetkova T.O."/>
            <person name="Goltsov A.Y."/>
            <person name="Trofimov D.Y."/>
            <person name="Efimov B.A."/>
        </authorList>
    </citation>
    <scope>NUCLEOTIDE SEQUENCE [LARGE SCALE GENOMIC DNA]</scope>
    <source>
        <strain evidence="1 2">ASD3426</strain>
    </source>
</reference>
<protein>
    <submittedName>
        <fullName evidence="1">AAA family ATPase</fullName>
    </submittedName>
</protein>
<organism evidence="1 2">
    <name type="scientific">Sutterella seckii</name>
    <dbReference type="NCBI Taxonomy" id="1944635"/>
    <lineage>
        <taxon>Bacteria</taxon>
        <taxon>Pseudomonadati</taxon>
        <taxon>Pseudomonadota</taxon>
        <taxon>Betaproteobacteria</taxon>
        <taxon>Burkholderiales</taxon>
        <taxon>Sutterellaceae</taxon>
        <taxon>Sutterella</taxon>
    </lineage>
</organism>
<dbReference type="EMBL" id="WEHW01000086">
    <property type="protein sequence ID" value="KAB7649442.1"/>
    <property type="molecule type" value="Genomic_DNA"/>
</dbReference>
<dbReference type="Pfam" id="PF08011">
    <property type="entry name" value="PDDEXK_9"/>
    <property type="match status" value="1"/>
</dbReference>
<proteinExistence type="predicted"/>
<dbReference type="InterPro" id="IPR012547">
    <property type="entry name" value="PDDEXK_9"/>
</dbReference>
<keyword evidence="2" id="KW-1185">Reference proteome</keyword>
<dbReference type="Proteomes" id="UP000469462">
    <property type="component" value="Unassembled WGS sequence"/>
</dbReference>
<accession>A0AAI9S995</accession>